<feature type="domain" description="VWFD" evidence="11">
    <location>
        <begin position="1508"/>
        <end position="1683"/>
    </location>
</feature>
<keyword evidence="7" id="KW-0325">Glycoprotein</keyword>
<evidence type="ECO:0000256" key="5">
    <source>
        <dbReference type="ARBA" id="ARBA00023008"/>
    </source>
</evidence>
<proteinExistence type="predicted"/>
<dbReference type="InterPro" id="IPR058753">
    <property type="entry name" value="TIL_OTOGL_Mucin"/>
</dbReference>
<reference evidence="12" key="3">
    <citation type="submission" date="2025-09" db="UniProtKB">
        <authorList>
            <consortium name="Ensembl"/>
        </authorList>
    </citation>
    <scope>IDENTIFICATION</scope>
</reference>
<evidence type="ECO:0000259" key="10">
    <source>
        <dbReference type="PROSITE" id="PS01225"/>
    </source>
</evidence>
<name>A0A8C3BD25_CAIMO</name>
<dbReference type="SMART" id="SM00215">
    <property type="entry name" value="VWC_out"/>
    <property type="match status" value="2"/>
</dbReference>
<dbReference type="SMART" id="SM00216">
    <property type="entry name" value="VWD"/>
    <property type="match status" value="4"/>
</dbReference>
<comment type="subcellular location">
    <subcellularLocation>
        <location evidence="1">Secreted</location>
    </subcellularLocation>
</comment>
<keyword evidence="13" id="KW-1185">Reference proteome</keyword>
<dbReference type="PROSITE" id="PS01185">
    <property type="entry name" value="CTCK_1"/>
    <property type="match status" value="1"/>
</dbReference>
<sequence length="1954" mass="215522">MGHFESTAGNPSHNGRVCSTWGNFHFKNFDGDIFYFPGVCNYIFASNCKSSYEDFNIQIRRTMVENATMITHVIMKLEGAVMPYNHMGVLVERSNSYLKVSAKLGLTFLWNEEDALLVELDKKYANQTCGLCGDFNGIPTNNEFISQNTKLTAVQFGNRQKIDGPTEQCDDPIPTAVLKNCSSEFASICETVLTSEAFTSCNVLVDVQDYIETCIQDLCHCDTSMADFCMCNTFAEYSRQCAHAGGQPLNWRTSELCPKSCPFNMQHQECGSPCSDTCSNPERSALCEDHCTDGCVCPPGMVFDDINGAGCIPRKECHCTYEGETYAPGTSFSSKCRSCTCAEGEWACVTQSCPGTCSIEGGSHISTFDEKYYSFFGDCSYVLTKLCDSNDFTVLGDIHKCGLTDTETCLKGVAISLSGGQTVSSKSNVTIFRPSSFFIILQTTFGLQLQIQLTPIMQLFINLEPSHKGQTCGLCGNFNDVQTDDFKTTSGVIEGTSAAFGNTWKTRADCPDAKITFENPCTLSIENDKYAQHWCGLLSDTMGPFAECHSTVNPEVYQKNCMFDTCNCENTEDCMCAALSSYVRACAVKGVLLDGWRNKVCTKYTNTCPKSLKYTYNVDSCQPTCRSLSEPDVTCNIKFVPVDGCTCINGTYMDESGKCVPASSCPCYYKGMPLSPGEVIHDNGVVCSCTYGKLTCIGEKPQPVCASPMVYVDCGNATAGVAGAECQKSCQTLDMECYKTHCVSGCVCPHNYVLDGKGGCIAPEECPCVHNGDSYSPGESIRVGCNNCTCRNRKWHCSEEPCLETCSVYGDGHYTTFDGKRFDFEGDCEYVLIQNYCGKKGLDQGTFRVITENIPCGTTGTTCSKSIKVFLGNYELVLSDGRSDVIQRTPGGEMPFQIRSMGIYLVVDTTVGLILMWDKKTSIFIKLSPSFQGHVCGLCGNYDGNGNNDFTTRSQSVVGNVLEFANSWKVSSTCPNANQTKDPCTANPYRKSWAQKQCSIITSEVFAKCHSQVEPNEYYQACVDDACACDTGGDCECFCTAVAAYAQACNELDICISWRTPSICPLFCDYYNPQGECEWHYKPCGAPFYSYFCLGKPSVNITLIFFAGCYPHCPKNKPYFDEETMTCVSNCGCYENGKHYKPGTQMPSKQNYGIGGCIVAICGPNGTLQRVVYDCPVSASPTPFQFSTTFTVFSFTLSVTSSPTTSVCVHEVCQWSEWYDGSQLIPGFDGGDFETFDDLRAKGYEVCRAPKAVQCRAEKFPNIPLKDLGQTVECSTTSGLICYNKDQISTMCYNYEIRILCCVFVPCSSTPFITTPYETSTPITHIPVPEMTTTTASTSVTTSATSTEKTSPIIGTSTPSETPLETSTSTEPITKTKTTYTTLPTPVTTSTSTVPTSSQSTPLSSTSTSTFTPTPTVIPSTSTTYSTEATTICQPEFCSWSEWFDVDFPPGQRHKLSNCTEIICEGDNRIKVFQKTCQPVKEITCANKYPPILVPDEDYCCYHYECQCVCSGWGDPHYITFDGTYYTFLENCTYVLVKQIVPKYDNFRVYIDNYYCDSKDGLSCPKSIIIFYKSAEVVLTRELMNGVMTNIVQPGFKKDGIYFSTLGINMIVEIPEIGATITFSGLIFSVKLPYSKFGNNTEGQCGTCTNNKADECRLPSGKIISSCPQMAHHWLVGNNTSCTGVPPPPLVTTPPPRPQCKVPELCKIILIFAECHDVIPPEPFFKGCVFDGCRITEESMQCSSLEIYATECASRGVCIDWRGKTNNTCRKYCRTQKSVCKPVIISVLFSKHIIGEYWHQPGNNCTAYTCEKHNGQFITVIVKKTCPYFNPDDCEPVSTLLPILINIKPYPHMQTHNNWLYLVMVERGIDMSHIISESFSSVGFPIRYSQEANMMEHKCSCCQEVQTSIRKVTLTCSDGTHLDHSYTYVDQCSCVGAECIPQDIVNQQQQTGNI</sequence>
<dbReference type="Pfam" id="PF01826">
    <property type="entry name" value="TIL"/>
    <property type="match status" value="3"/>
</dbReference>
<dbReference type="InterPro" id="IPR014853">
    <property type="entry name" value="VWF/SSPO/ZAN-like_Cys-rich_dom"/>
</dbReference>
<comment type="caution">
    <text evidence="8">Lacks conserved residue(s) required for the propagation of feature annotation.</text>
</comment>
<dbReference type="PANTHER" id="PTHR11339:SF408">
    <property type="entry name" value="MUCIN-5B"/>
    <property type="match status" value="1"/>
</dbReference>
<keyword evidence="6" id="KW-1015">Disulfide bond</keyword>
<organism evidence="12 13">
    <name type="scientific">Cairina moschata</name>
    <name type="common">Muscovy duck</name>
    <dbReference type="NCBI Taxonomy" id="8855"/>
    <lineage>
        <taxon>Eukaryota</taxon>
        <taxon>Metazoa</taxon>
        <taxon>Chordata</taxon>
        <taxon>Craniata</taxon>
        <taxon>Vertebrata</taxon>
        <taxon>Euteleostomi</taxon>
        <taxon>Archelosauria</taxon>
        <taxon>Archosauria</taxon>
        <taxon>Dinosauria</taxon>
        <taxon>Saurischia</taxon>
        <taxon>Theropoda</taxon>
        <taxon>Coelurosauria</taxon>
        <taxon>Aves</taxon>
        <taxon>Neognathae</taxon>
        <taxon>Galloanserae</taxon>
        <taxon>Anseriformes</taxon>
        <taxon>Anatidae</taxon>
        <taxon>Anatinae</taxon>
        <taxon>Cairina</taxon>
    </lineage>
</organism>
<dbReference type="SMART" id="SM00041">
    <property type="entry name" value="CT"/>
    <property type="match status" value="1"/>
</dbReference>
<evidence type="ECO:0000256" key="6">
    <source>
        <dbReference type="ARBA" id="ARBA00023157"/>
    </source>
</evidence>
<dbReference type="PROSITE" id="PS51233">
    <property type="entry name" value="VWFD"/>
    <property type="match status" value="4"/>
</dbReference>
<feature type="domain" description="CTCK" evidence="10">
    <location>
        <begin position="1888"/>
        <end position="1940"/>
    </location>
</feature>
<dbReference type="SMART" id="SM00832">
    <property type="entry name" value="C8"/>
    <property type="match status" value="4"/>
</dbReference>
<accession>A0A8C3BD25</accession>
<keyword evidence="2" id="KW-0964">Secreted</keyword>
<dbReference type="Pfam" id="PF00094">
    <property type="entry name" value="VWD"/>
    <property type="match status" value="4"/>
</dbReference>
<dbReference type="Gene3D" id="2.10.25.10">
    <property type="entry name" value="Laminin"/>
    <property type="match status" value="3"/>
</dbReference>
<evidence type="ECO:0000256" key="9">
    <source>
        <dbReference type="SAM" id="MobiDB-lite"/>
    </source>
</evidence>
<dbReference type="InterPro" id="IPR001846">
    <property type="entry name" value="VWF_type-D"/>
</dbReference>
<reference evidence="12" key="2">
    <citation type="submission" date="2025-08" db="UniProtKB">
        <authorList>
            <consortium name="Ensembl"/>
        </authorList>
    </citation>
    <scope>IDENTIFICATION</scope>
</reference>
<dbReference type="GO" id="GO:0005576">
    <property type="term" value="C:extracellular region"/>
    <property type="evidence" value="ECO:0007669"/>
    <property type="project" value="UniProtKB-SubCell"/>
</dbReference>
<dbReference type="Proteomes" id="UP000694556">
    <property type="component" value="Chromosome 5"/>
</dbReference>
<dbReference type="FunFam" id="2.10.25.10:FF:000153">
    <property type="entry name" value="MUC5B isoform 1"/>
    <property type="match status" value="1"/>
</dbReference>
<dbReference type="PROSITE" id="PS01225">
    <property type="entry name" value="CTCK_2"/>
    <property type="match status" value="1"/>
</dbReference>
<dbReference type="InterPro" id="IPR050780">
    <property type="entry name" value="Mucin_vWF_Thrombospondin_sf"/>
</dbReference>
<evidence type="ECO:0000256" key="4">
    <source>
        <dbReference type="ARBA" id="ARBA00022737"/>
    </source>
</evidence>
<evidence type="ECO:0008006" key="14">
    <source>
        <dbReference type="Google" id="ProtNLM"/>
    </source>
</evidence>
<feature type="domain" description="VWFD" evidence="11">
    <location>
        <begin position="355"/>
        <end position="511"/>
    </location>
</feature>
<keyword evidence="3" id="KW-0732">Signal</keyword>
<evidence type="ECO:0000256" key="7">
    <source>
        <dbReference type="ARBA" id="ARBA00023180"/>
    </source>
</evidence>
<dbReference type="InterPro" id="IPR001007">
    <property type="entry name" value="VWF_dom"/>
</dbReference>
<dbReference type="Pfam" id="PF25962">
    <property type="entry name" value="TIL_OTOGL_Mucin"/>
    <property type="match status" value="1"/>
</dbReference>
<evidence type="ECO:0000256" key="2">
    <source>
        <dbReference type="ARBA" id="ARBA00022525"/>
    </source>
</evidence>
<evidence type="ECO:0000256" key="8">
    <source>
        <dbReference type="PROSITE-ProRule" id="PRU00039"/>
    </source>
</evidence>
<dbReference type="Pfam" id="PF08742">
    <property type="entry name" value="C8"/>
    <property type="match status" value="4"/>
</dbReference>
<evidence type="ECO:0000259" key="11">
    <source>
        <dbReference type="PROSITE" id="PS51233"/>
    </source>
</evidence>
<protein>
    <recommendedName>
        <fullName evidence="14">Mucin-5AC</fullName>
    </recommendedName>
</protein>
<dbReference type="Ensembl" id="ENSCMMT00000005008.1">
    <property type="protein sequence ID" value="ENSCMMP00000004479.1"/>
    <property type="gene ID" value="ENSCMMG00000002124.1"/>
</dbReference>
<feature type="domain" description="VWFD" evidence="11">
    <location>
        <begin position="16"/>
        <end position="170"/>
    </location>
</feature>
<dbReference type="SUPFAM" id="SSF57567">
    <property type="entry name" value="Serine protease inhibitors"/>
    <property type="match status" value="3"/>
</dbReference>
<keyword evidence="5" id="KW-0186">Copper</keyword>
<feature type="domain" description="VWFD" evidence="11">
    <location>
        <begin position="804"/>
        <end position="975"/>
    </location>
</feature>
<dbReference type="InterPro" id="IPR036084">
    <property type="entry name" value="Ser_inhib-like_sf"/>
</dbReference>
<evidence type="ECO:0000256" key="3">
    <source>
        <dbReference type="ARBA" id="ARBA00022729"/>
    </source>
</evidence>
<dbReference type="PANTHER" id="PTHR11339">
    <property type="entry name" value="EXTRACELLULAR MATRIX GLYCOPROTEIN RELATED"/>
    <property type="match status" value="1"/>
</dbReference>
<dbReference type="InterPro" id="IPR006207">
    <property type="entry name" value="Cys_knot_C"/>
</dbReference>
<keyword evidence="4" id="KW-0677">Repeat</keyword>
<dbReference type="FunFam" id="2.10.25.10:FF:000674">
    <property type="entry name" value="Mucin-2"/>
    <property type="match status" value="1"/>
</dbReference>
<feature type="region of interest" description="Disordered" evidence="9">
    <location>
        <begin position="1339"/>
        <end position="1415"/>
    </location>
</feature>
<dbReference type="InterPro" id="IPR002919">
    <property type="entry name" value="TIL_dom"/>
</dbReference>
<evidence type="ECO:0000256" key="1">
    <source>
        <dbReference type="ARBA" id="ARBA00004613"/>
    </source>
</evidence>
<evidence type="ECO:0000313" key="12">
    <source>
        <dbReference type="Ensembl" id="ENSCMMP00000004479.1"/>
    </source>
</evidence>
<dbReference type="InterPro" id="IPR025155">
    <property type="entry name" value="WxxW_domain"/>
</dbReference>
<dbReference type="CDD" id="cd19941">
    <property type="entry name" value="TIL"/>
    <property type="match status" value="3"/>
</dbReference>
<reference evidence="12" key="1">
    <citation type="submission" date="2018-09" db="EMBL/GenBank/DDBJ databases">
        <title>Common duck and Muscovy duck high density SNP chip.</title>
        <authorList>
            <person name="Vignal A."/>
            <person name="Thebault N."/>
            <person name="Warren W.C."/>
        </authorList>
    </citation>
    <scope>NUCLEOTIDE SEQUENCE [LARGE SCALE GENOMIC DNA]</scope>
</reference>
<dbReference type="Pfam" id="PF13330">
    <property type="entry name" value="Mucin2_WxxW"/>
    <property type="match status" value="2"/>
</dbReference>
<evidence type="ECO:0000313" key="13">
    <source>
        <dbReference type="Proteomes" id="UP000694556"/>
    </source>
</evidence>